<dbReference type="InterPro" id="IPR000917">
    <property type="entry name" value="Sulfatase_N"/>
</dbReference>
<accession>A0ABQ3N6A3</accession>
<keyword evidence="2" id="KW-0479">Metal-binding</keyword>
<name>A0ABQ3N6A3_9BACI</name>
<dbReference type="RefSeq" id="WP_191274053.1">
    <property type="nucleotide sequence ID" value="NZ_BNDS01000012.1"/>
</dbReference>
<dbReference type="Gene3D" id="3.40.720.10">
    <property type="entry name" value="Alkaline Phosphatase, subunit A"/>
    <property type="match status" value="1"/>
</dbReference>
<reference evidence="6 7" key="1">
    <citation type="journal article" date="2022" name="Int. J. Syst. Evol. Microbiol.">
        <title>Neobacillus kokaensis sp. nov., isolated from soil.</title>
        <authorList>
            <person name="Yuki K."/>
            <person name="Matsubara H."/>
            <person name="Yamaguchi S."/>
        </authorList>
    </citation>
    <scope>NUCLEOTIDE SEQUENCE [LARGE SCALE GENOMIC DNA]</scope>
    <source>
        <strain evidence="6 7">LOB 377</strain>
    </source>
</reference>
<keyword evidence="7" id="KW-1185">Reference proteome</keyword>
<feature type="domain" description="Sulfatase N-terminal" evidence="5">
    <location>
        <begin position="9"/>
        <end position="343"/>
    </location>
</feature>
<organism evidence="6 7">
    <name type="scientific">Neobacillus kokaensis</name>
    <dbReference type="NCBI Taxonomy" id="2759023"/>
    <lineage>
        <taxon>Bacteria</taxon>
        <taxon>Bacillati</taxon>
        <taxon>Bacillota</taxon>
        <taxon>Bacilli</taxon>
        <taxon>Bacillales</taxon>
        <taxon>Bacillaceae</taxon>
        <taxon>Neobacillus</taxon>
    </lineage>
</organism>
<dbReference type="PROSITE" id="PS00149">
    <property type="entry name" value="SULFATASE_2"/>
    <property type="match status" value="1"/>
</dbReference>
<keyword evidence="3" id="KW-0378">Hydrolase</keyword>
<evidence type="ECO:0000256" key="2">
    <source>
        <dbReference type="ARBA" id="ARBA00022723"/>
    </source>
</evidence>
<evidence type="ECO:0000256" key="4">
    <source>
        <dbReference type="ARBA" id="ARBA00022837"/>
    </source>
</evidence>
<dbReference type="InterPro" id="IPR050738">
    <property type="entry name" value="Sulfatase"/>
</dbReference>
<dbReference type="EMBL" id="BNDS01000012">
    <property type="protein sequence ID" value="GHH99390.1"/>
    <property type="molecule type" value="Genomic_DNA"/>
</dbReference>
<dbReference type="Pfam" id="PF00884">
    <property type="entry name" value="Sulfatase"/>
    <property type="match status" value="1"/>
</dbReference>
<sequence>MSERVSHRPNIVYVLADDLGFGDLSCYGADKFETPNTDQLAREGIRFEDAHAPSAVCTPTRYSVLTGRYSWRTRLKEGVLWGYSEPLIEEDRLTVPAYLKQHGYATACIGKWHLGLGWDKSDGTVNYASPIKGGPDKLGFDYYYGISASLDMPPYCFIENDRTVGIPSVEKAPKDFSQRGRSGLMVPGWKDEVVNQTLTEKAIHFIESHVENKKDDPFFLYFPVTGPHTPWAPAAPFKDKSGIGPRGDLILELDWTIGQLTETLKRLGIWENTLFIFTSDNGPHPSPDEITIHGHQPAGDLRGQKADIWEGGHRVPFIAAWPEVIKAGTVTTELICLTDLLGTCEEMMGDPLPEHTAEDTISMLPVLKGDASNRKLAVHHSITGMFSVRSGDWKLILGRGSGGFQKHQLDTTLIGIPTQGEYIPDHSPGQLYNVRNDIEEKHNLYIQHPDIVQSLTRELIDIINSGDNAE</sequence>
<dbReference type="InterPro" id="IPR024607">
    <property type="entry name" value="Sulfatase_CS"/>
</dbReference>
<evidence type="ECO:0000256" key="3">
    <source>
        <dbReference type="ARBA" id="ARBA00022801"/>
    </source>
</evidence>
<evidence type="ECO:0000313" key="7">
    <source>
        <dbReference type="Proteomes" id="UP000637074"/>
    </source>
</evidence>
<dbReference type="PANTHER" id="PTHR42693:SF53">
    <property type="entry name" value="ENDO-4-O-SULFATASE"/>
    <property type="match status" value="1"/>
</dbReference>
<dbReference type="PANTHER" id="PTHR42693">
    <property type="entry name" value="ARYLSULFATASE FAMILY MEMBER"/>
    <property type="match status" value="1"/>
</dbReference>
<proteinExistence type="inferred from homology"/>
<dbReference type="Gene3D" id="3.30.1120.10">
    <property type="match status" value="1"/>
</dbReference>
<gene>
    <name evidence="6" type="ORF">AM1BK_29330</name>
</gene>
<dbReference type="Proteomes" id="UP000637074">
    <property type="component" value="Unassembled WGS sequence"/>
</dbReference>
<dbReference type="InterPro" id="IPR017850">
    <property type="entry name" value="Alkaline_phosphatase_core_sf"/>
</dbReference>
<evidence type="ECO:0000259" key="5">
    <source>
        <dbReference type="Pfam" id="PF00884"/>
    </source>
</evidence>
<protein>
    <submittedName>
        <fullName evidence="6">Arylsulfatase</fullName>
    </submittedName>
</protein>
<keyword evidence="4" id="KW-0106">Calcium</keyword>
<dbReference type="PROSITE" id="PS00523">
    <property type="entry name" value="SULFATASE_1"/>
    <property type="match status" value="1"/>
</dbReference>
<dbReference type="CDD" id="cd16143">
    <property type="entry name" value="ARS_like"/>
    <property type="match status" value="1"/>
</dbReference>
<comment type="caution">
    <text evidence="6">The sequence shown here is derived from an EMBL/GenBank/DDBJ whole genome shotgun (WGS) entry which is preliminary data.</text>
</comment>
<dbReference type="SUPFAM" id="SSF53649">
    <property type="entry name" value="Alkaline phosphatase-like"/>
    <property type="match status" value="1"/>
</dbReference>
<comment type="similarity">
    <text evidence="1">Belongs to the sulfatase family.</text>
</comment>
<evidence type="ECO:0000256" key="1">
    <source>
        <dbReference type="ARBA" id="ARBA00008779"/>
    </source>
</evidence>
<evidence type="ECO:0000313" key="6">
    <source>
        <dbReference type="EMBL" id="GHH99390.1"/>
    </source>
</evidence>